<reference evidence="1 2" key="1">
    <citation type="submission" date="2018-08" db="EMBL/GenBank/DDBJ databases">
        <title>Lactobacillus suantsai sp. nov., isolated from traditional fermented suan-tsai in Taiwan.</title>
        <authorList>
            <person name="Huang C.-H."/>
        </authorList>
    </citation>
    <scope>NUCLEOTIDE SEQUENCE [LARGE SCALE GENOMIC DNA]</scope>
    <source>
        <strain evidence="1 2">BCRC 12945</strain>
    </source>
</reference>
<organism evidence="1 2">
    <name type="scientific">Levilactobacillus suantsaii</name>
    <dbReference type="NCBI Taxonomy" id="2292255"/>
    <lineage>
        <taxon>Bacteria</taxon>
        <taxon>Bacillati</taxon>
        <taxon>Bacillota</taxon>
        <taxon>Bacilli</taxon>
        <taxon>Lactobacillales</taxon>
        <taxon>Lactobacillaceae</taxon>
        <taxon>Levilactobacillus</taxon>
    </lineage>
</organism>
<comment type="caution">
    <text evidence="1">The sequence shown here is derived from an EMBL/GenBank/DDBJ whole genome shotgun (WGS) entry which is preliminary data.</text>
</comment>
<protein>
    <submittedName>
        <fullName evidence="1">Uncharacterized protein</fullName>
    </submittedName>
</protein>
<accession>A0A4Q0VIX8</accession>
<dbReference type="RefSeq" id="WP_129032275.1">
    <property type="nucleotide sequence ID" value="NZ_CP059603.1"/>
</dbReference>
<dbReference type="OrthoDB" id="2299908at2"/>
<proteinExistence type="predicted"/>
<dbReference type="AlphaFoldDB" id="A0A4Q0VIX8"/>
<sequence length="146" mass="17246">MLLPVGAPTAHAATRTQQLTTIPKKLRGTWYHYYGRNTDGLRKTVMTKHHYRSYRDGHRIANLKHVVVQRTTTKGKWQHYTIMNRQDPRNNYQESSFSLRQMKLRGKKQWILVQSQHLSSLKPVVLTHFKPGTHRYSLPTSAYRFM</sequence>
<dbReference type="Proteomes" id="UP000290602">
    <property type="component" value="Unassembled WGS sequence"/>
</dbReference>
<evidence type="ECO:0000313" key="2">
    <source>
        <dbReference type="Proteomes" id="UP000290602"/>
    </source>
</evidence>
<dbReference type="EMBL" id="QXIL01000007">
    <property type="protein sequence ID" value="RXI78938.1"/>
    <property type="molecule type" value="Genomic_DNA"/>
</dbReference>
<evidence type="ECO:0000313" key="1">
    <source>
        <dbReference type="EMBL" id="RXI78938.1"/>
    </source>
</evidence>
<keyword evidence="2" id="KW-1185">Reference proteome</keyword>
<gene>
    <name evidence="1" type="ORF">DXH47_05355</name>
</gene>
<name>A0A4Q0VIX8_9LACO</name>